<evidence type="ECO:0000313" key="2">
    <source>
        <dbReference type="EMBL" id="WOX22122.1"/>
    </source>
</evidence>
<reference evidence="2 3" key="1">
    <citation type="submission" date="2023-10" db="EMBL/GenBank/DDBJ databases">
        <title>The genome sequence of Streptomyces sp. HUAS YS2.</title>
        <authorList>
            <person name="Mo P."/>
        </authorList>
    </citation>
    <scope>NUCLEOTIDE SEQUENCE [LARGE SCALE GENOMIC DNA]</scope>
    <source>
        <strain evidence="2 3">HUAS YS2</strain>
    </source>
</reference>
<gene>
    <name evidence="2" type="ORF">R2D22_12250</name>
</gene>
<protein>
    <recommendedName>
        <fullName evidence="4">Secreted protein</fullName>
    </recommendedName>
</protein>
<keyword evidence="3" id="KW-1185">Reference proteome</keyword>
<feature type="signal peptide" evidence="1">
    <location>
        <begin position="1"/>
        <end position="29"/>
    </location>
</feature>
<dbReference type="EMBL" id="CP137573">
    <property type="protein sequence ID" value="WOX22122.1"/>
    <property type="molecule type" value="Genomic_DNA"/>
</dbReference>
<keyword evidence="1" id="KW-0732">Signal</keyword>
<organism evidence="2 3">
    <name type="scientific">Streptomyces solicathayae</name>
    <dbReference type="NCBI Taxonomy" id="3081768"/>
    <lineage>
        <taxon>Bacteria</taxon>
        <taxon>Bacillati</taxon>
        <taxon>Actinomycetota</taxon>
        <taxon>Actinomycetes</taxon>
        <taxon>Kitasatosporales</taxon>
        <taxon>Streptomycetaceae</taxon>
        <taxon>Streptomyces</taxon>
    </lineage>
</organism>
<evidence type="ECO:0000256" key="1">
    <source>
        <dbReference type="SAM" id="SignalP"/>
    </source>
</evidence>
<dbReference type="RefSeq" id="WP_318103132.1">
    <property type="nucleotide sequence ID" value="NZ_CP137573.1"/>
</dbReference>
<accession>A0ABZ0LRK2</accession>
<name>A0ABZ0LRK2_9ACTN</name>
<evidence type="ECO:0000313" key="3">
    <source>
        <dbReference type="Proteomes" id="UP001301731"/>
    </source>
</evidence>
<sequence length="134" mass="14238">MTRSMLAKVGMSIAASVVIAAGTTGSAYADGPDVTATASWGTATFKTNGDYLWVKDKSADGYSVKATLWREVADGLRVEIRTCSDTTTTQDRSDGYSVCNFDVSEDYWVSVTIQRFKNGVAYGGLVASGYSSQA</sequence>
<dbReference type="Proteomes" id="UP001301731">
    <property type="component" value="Chromosome"/>
</dbReference>
<proteinExistence type="predicted"/>
<feature type="chain" id="PRO_5045938004" description="Secreted protein" evidence="1">
    <location>
        <begin position="30"/>
        <end position="134"/>
    </location>
</feature>
<evidence type="ECO:0008006" key="4">
    <source>
        <dbReference type="Google" id="ProtNLM"/>
    </source>
</evidence>